<protein>
    <submittedName>
        <fullName evidence="2">Uncharacterized protein DUF3995</fullName>
    </submittedName>
</protein>
<feature type="transmembrane region" description="Helical" evidence="1">
    <location>
        <begin position="53"/>
        <end position="74"/>
    </location>
</feature>
<feature type="transmembrane region" description="Helical" evidence="1">
    <location>
        <begin position="86"/>
        <end position="106"/>
    </location>
</feature>
<evidence type="ECO:0000313" key="2">
    <source>
        <dbReference type="EMBL" id="TWE21003.1"/>
    </source>
</evidence>
<dbReference type="AlphaFoldDB" id="A0A561EZG6"/>
<dbReference type="Pfam" id="PF13160">
    <property type="entry name" value="DUF3995"/>
    <property type="match status" value="1"/>
</dbReference>
<feature type="transmembrane region" description="Helical" evidence="1">
    <location>
        <begin position="118"/>
        <end position="137"/>
    </location>
</feature>
<dbReference type="Proteomes" id="UP000318416">
    <property type="component" value="Unassembled WGS sequence"/>
</dbReference>
<evidence type="ECO:0000256" key="1">
    <source>
        <dbReference type="SAM" id="Phobius"/>
    </source>
</evidence>
<keyword evidence="1" id="KW-1133">Transmembrane helix</keyword>
<organism evidence="2 3">
    <name type="scientific">Kitasatospora atroaurantiaca</name>
    <dbReference type="NCBI Taxonomy" id="285545"/>
    <lineage>
        <taxon>Bacteria</taxon>
        <taxon>Bacillati</taxon>
        <taxon>Actinomycetota</taxon>
        <taxon>Actinomycetes</taxon>
        <taxon>Kitasatosporales</taxon>
        <taxon>Streptomycetaceae</taxon>
        <taxon>Kitasatospora</taxon>
    </lineage>
</organism>
<dbReference type="EMBL" id="VIVR01000001">
    <property type="protein sequence ID" value="TWE21003.1"/>
    <property type="molecule type" value="Genomic_DNA"/>
</dbReference>
<keyword evidence="1" id="KW-0812">Transmembrane</keyword>
<keyword evidence="3" id="KW-1185">Reference proteome</keyword>
<keyword evidence="1" id="KW-0472">Membrane</keyword>
<reference evidence="2 3" key="1">
    <citation type="submission" date="2019-06" db="EMBL/GenBank/DDBJ databases">
        <title>Sequencing the genomes of 1000 actinobacteria strains.</title>
        <authorList>
            <person name="Klenk H.-P."/>
        </authorList>
    </citation>
    <scope>NUCLEOTIDE SEQUENCE [LARGE SCALE GENOMIC DNA]</scope>
    <source>
        <strain evidence="2 3">DSM 41649</strain>
    </source>
</reference>
<dbReference type="InterPro" id="IPR025058">
    <property type="entry name" value="DUF3995"/>
</dbReference>
<name>A0A561EZG6_9ACTN</name>
<comment type="caution">
    <text evidence="2">The sequence shown here is derived from an EMBL/GenBank/DDBJ whole genome shotgun (WGS) entry which is preliminary data.</text>
</comment>
<accession>A0A561EZG6</accession>
<gene>
    <name evidence="2" type="ORF">FB465_6170</name>
</gene>
<evidence type="ECO:0000313" key="3">
    <source>
        <dbReference type="Proteomes" id="UP000318416"/>
    </source>
</evidence>
<dbReference type="RefSeq" id="WP_145795706.1">
    <property type="nucleotide sequence ID" value="NZ_BAAABR010000047.1"/>
</dbReference>
<proteinExistence type="predicted"/>
<dbReference type="OrthoDB" id="3874121at2"/>
<sequence length="144" mass="14966">MKRRTAATAVAAVLAGDALLHLYWATGRTWPGQDTVELSQLILNTDVPFTKPVLLPLATLLLGASATVLAQGGALKLPAPPAALTWGTRAVAGGMLLRGLAGVVWATGLGADVHSRFYLINLVLYTPLCLGGAALAWRAARRTA</sequence>